<dbReference type="AlphaFoldDB" id="A0A1Y1SB34"/>
<dbReference type="OrthoDB" id="9774675at2"/>
<dbReference type="InterPro" id="IPR036188">
    <property type="entry name" value="FAD/NAD-bd_sf"/>
</dbReference>
<dbReference type="GO" id="GO:0016491">
    <property type="term" value="F:oxidoreductase activity"/>
    <property type="evidence" value="ECO:0007669"/>
    <property type="project" value="InterPro"/>
</dbReference>
<evidence type="ECO:0000259" key="6">
    <source>
        <dbReference type="Pfam" id="PF01593"/>
    </source>
</evidence>
<dbReference type="RefSeq" id="WP_083563416.1">
    <property type="nucleotide sequence ID" value="NZ_AQQV01000005.1"/>
</dbReference>
<dbReference type="InterPro" id="IPR052206">
    <property type="entry name" value="Retinol_saturase"/>
</dbReference>
<comment type="caution">
    <text evidence="7">The sequence shown here is derived from an EMBL/GenBank/DDBJ whole genome shotgun (WGS) entry which is preliminary data.</text>
</comment>
<evidence type="ECO:0000256" key="5">
    <source>
        <dbReference type="ARBA" id="ARBA00023027"/>
    </source>
</evidence>
<evidence type="ECO:0000256" key="1">
    <source>
        <dbReference type="ARBA" id="ARBA00022630"/>
    </source>
</evidence>
<evidence type="ECO:0000256" key="3">
    <source>
        <dbReference type="ARBA" id="ARBA00022827"/>
    </source>
</evidence>
<keyword evidence="1" id="KW-0285">Flavoprotein</keyword>
<evidence type="ECO:0000256" key="2">
    <source>
        <dbReference type="ARBA" id="ARBA00022729"/>
    </source>
</evidence>
<keyword evidence="3" id="KW-0274">FAD</keyword>
<keyword evidence="4" id="KW-0521">NADP</keyword>
<keyword evidence="5" id="KW-0520">NAD</keyword>
<sequence length="542" mass="60629">MKRIGKRYRSGRAAPHYDTIVIGSGIGGLCNAALLSKLGQKVAVFEQHYTAGGFTHSYEREGYEWDVGVHYVGEVHKPHSPLRRIFDVISDGRLEWAPMDEIYDRIIVDGRSYDFPAGRENFVAAMKGYFPDEADAIDAYVELVDNVARAARKLFAGQAMPPWLAKAYNITRGMQIPKQTLMKTRDVLESLTSNQELIAVLTGQWGDYGMVPAEATFFMHASVVKHYFGGGSYPVGGSWKIAETIAPTIRASGGEVFTYARVDGIHLENGHAVGVRMDTGDIIRADNIVSAAGARITYEKLLPSEAQNKLGVERKMQTVKPSSAHLCLYVGLKGSAEELDIPKTNLWIYPSADHEGNIQRFENDASQPFPLLYISFPSAKDPAWPENYPGKSTVEVLTLGPYEWFEQWQDKTWNQRGEDYDAFKERFSQRLLDELFQRMPQLKPALDYYELSTPLSTQWFQLNDRGEIYGLDHDPERFKQDWLHPVSPIKNLYLTGQDVVTAGVGGALIGGLMTTGAMLGPRKFQDVMKLIKNWQPAGQAAS</sequence>
<name>A0A1Y1SB34_9GAMM</name>
<evidence type="ECO:0000256" key="4">
    <source>
        <dbReference type="ARBA" id="ARBA00022857"/>
    </source>
</evidence>
<dbReference type="Gene3D" id="3.50.50.60">
    <property type="entry name" value="FAD/NAD(P)-binding domain"/>
    <property type="match status" value="2"/>
</dbReference>
<dbReference type="Pfam" id="PF01593">
    <property type="entry name" value="Amino_oxidase"/>
    <property type="match status" value="1"/>
</dbReference>
<dbReference type="EMBL" id="AQQV01000005">
    <property type="protein sequence ID" value="ORE85272.1"/>
    <property type="molecule type" value="Genomic_DNA"/>
</dbReference>
<keyword evidence="8" id="KW-1185">Reference proteome</keyword>
<dbReference type="SUPFAM" id="SSF51905">
    <property type="entry name" value="FAD/NAD(P)-binding domain"/>
    <property type="match status" value="1"/>
</dbReference>
<keyword evidence="2" id="KW-0732">Signal</keyword>
<dbReference type="STRING" id="1317117.ATO7_15852"/>
<gene>
    <name evidence="7" type="ORF">ATO7_15852</name>
</gene>
<evidence type="ECO:0000313" key="8">
    <source>
        <dbReference type="Proteomes" id="UP000192342"/>
    </source>
</evidence>
<dbReference type="PANTHER" id="PTHR46091:SF3">
    <property type="entry name" value="AMINE OXIDASE DOMAIN-CONTAINING PROTEIN"/>
    <property type="match status" value="1"/>
</dbReference>
<feature type="domain" description="Amine oxidase" evidence="6">
    <location>
        <begin position="26"/>
        <end position="512"/>
    </location>
</feature>
<dbReference type="InterPro" id="IPR002937">
    <property type="entry name" value="Amino_oxidase"/>
</dbReference>
<dbReference type="Proteomes" id="UP000192342">
    <property type="component" value="Unassembled WGS sequence"/>
</dbReference>
<accession>A0A1Y1SB34</accession>
<protein>
    <submittedName>
        <fullName evidence="7">Phytoene dehydrogenase-like protein</fullName>
    </submittedName>
</protein>
<proteinExistence type="predicted"/>
<evidence type="ECO:0000313" key="7">
    <source>
        <dbReference type="EMBL" id="ORE85272.1"/>
    </source>
</evidence>
<reference evidence="7 8" key="1">
    <citation type="submission" date="2013-04" db="EMBL/GenBank/DDBJ databases">
        <title>Oceanococcus atlanticus 22II-S10r2 Genome Sequencing.</title>
        <authorList>
            <person name="Lai Q."/>
            <person name="Li G."/>
            <person name="Shao Z."/>
        </authorList>
    </citation>
    <scope>NUCLEOTIDE SEQUENCE [LARGE SCALE GENOMIC DNA]</scope>
    <source>
        <strain evidence="7 8">22II-S10r2</strain>
    </source>
</reference>
<dbReference type="PANTHER" id="PTHR46091">
    <property type="entry name" value="BLR7054 PROTEIN"/>
    <property type="match status" value="1"/>
</dbReference>
<organism evidence="7 8">
    <name type="scientific">Oceanococcus atlanticus</name>
    <dbReference type="NCBI Taxonomy" id="1317117"/>
    <lineage>
        <taxon>Bacteria</taxon>
        <taxon>Pseudomonadati</taxon>
        <taxon>Pseudomonadota</taxon>
        <taxon>Gammaproteobacteria</taxon>
        <taxon>Chromatiales</taxon>
        <taxon>Oceanococcaceae</taxon>
        <taxon>Oceanococcus</taxon>
    </lineage>
</organism>